<reference evidence="2 3" key="1">
    <citation type="submission" date="2020-12" db="EMBL/GenBank/DDBJ databases">
        <title>Vagococcus allomyrinae sp. nov. and Enterococcus lavae sp. nov., isolated from the larvae of Allomyrina dichotoma.</title>
        <authorList>
            <person name="Lee S.D."/>
        </authorList>
    </citation>
    <scope>NUCLEOTIDE SEQUENCE [LARGE SCALE GENOMIC DNA]</scope>
    <source>
        <strain evidence="2 3">BWM-S5</strain>
    </source>
</reference>
<dbReference type="InterPro" id="IPR053163">
    <property type="entry name" value="HTH-type_regulator_Rgg"/>
</dbReference>
<dbReference type="EMBL" id="JAEDXU010000017">
    <property type="protein sequence ID" value="MBP1048484.1"/>
    <property type="molecule type" value="Genomic_DNA"/>
</dbReference>
<organism evidence="2 3">
    <name type="scientific">Enterococcus larvae</name>
    <dbReference type="NCBI Taxonomy" id="2794352"/>
    <lineage>
        <taxon>Bacteria</taxon>
        <taxon>Bacillati</taxon>
        <taxon>Bacillota</taxon>
        <taxon>Bacilli</taxon>
        <taxon>Lactobacillales</taxon>
        <taxon>Enterococcaceae</taxon>
        <taxon>Enterococcus</taxon>
    </lineage>
</organism>
<dbReference type="Pfam" id="PF01381">
    <property type="entry name" value="HTH_3"/>
    <property type="match status" value="1"/>
</dbReference>
<evidence type="ECO:0000259" key="1">
    <source>
        <dbReference type="PROSITE" id="PS50943"/>
    </source>
</evidence>
<dbReference type="Pfam" id="PF21259">
    <property type="entry name" value="Rgg_C"/>
    <property type="match status" value="1"/>
</dbReference>
<dbReference type="CDD" id="cd00093">
    <property type="entry name" value="HTH_XRE"/>
    <property type="match status" value="1"/>
</dbReference>
<dbReference type="PROSITE" id="PS50943">
    <property type="entry name" value="HTH_CROC1"/>
    <property type="match status" value="1"/>
</dbReference>
<dbReference type="InterPro" id="IPR010982">
    <property type="entry name" value="Lambda_DNA-bd_dom_sf"/>
</dbReference>
<dbReference type="InterPro" id="IPR010057">
    <property type="entry name" value="Transcription_activator_Rgg_C"/>
</dbReference>
<feature type="domain" description="HTH cro/C1-type" evidence="1">
    <location>
        <begin position="8"/>
        <end position="61"/>
    </location>
</feature>
<evidence type="ECO:0000313" key="2">
    <source>
        <dbReference type="EMBL" id="MBP1048484.1"/>
    </source>
</evidence>
<dbReference type="Gene3D" id="1.25.40.10">
    <property type="entry name" value="Tetratricopeptide repeat domain"/>
    <property type="match status" value="1"/>
</dbReference>
<sequence>MEQLGQVFKELRERKGLKVSETADGVVSPQFLRKFERGDSNISLSNYFLLLNRMNLSVEEFIYEWQGETVDNWLRETEHELDTVSHSGNSLMFKRLVNSYEEKYEETKEQRFYHMALVSKNIYNRFFSVSSEVDMAIVADYLREVEDWGQYEFFLATYALMPFETEELFLRAEQTFRRKVAKHAALHHQVTDFLLHVIFHMIKRNQLGYAERLMKMYRDSGPEKKDLYYLAFDAYAEFLDGLLLIKKNDRSGIACCQRIISFFHQTVHYTDYANRLNIIYESMLDESELSER</sequence>
<dbReference type="Proteomes" id="UP000673375">
    <property type="component" value="Unassembled WGS sequence"/>
</dbReference>
<name>A0ABS4CPM7_9ENTE</name>
<dbReference type="RefSeq" id="WP_209559252.1">
    <property type="nucleotide sequence ID" value="NZ_JAEDXU010000017.1"/>
</dbReference>
<dbReference type="InterPro" id="IPR011990">
    <property type="entry name" value="TPR-like_helical_dom_sf"/>
</dbReference>
<accession>A0ABS4CPM7</accession>
<dbReference type="InterPro" id="IPR001387">
    <property type="entry name" value="Cro/C1-type_HTH"/>
</dbReference>
<gene>
    <name evidence="2" type="ORF">I6N96_19560</name>
</gene>
<dbReference type="PANTHER" id="PTHR37038:SF12">
    <property type="entry name" value="TRANSCRIPTIONAL REGULATOR"/>
    <property type="match status" value="1"/>
</dbReference>
<keyword evidence="3" id="KW-1185">Reference proteome</keyword>
<dbReference type="SUPFAM" id="SSF47413">
    <property type="entry name" value="lambda repressor-like DNA-binding domains"/>
    <property type="match status" value="1"/>
</dbReference>
<proteinExistence type="predicted"/>
<comment type="caution">
    <text evidence="2">The sequence shown here is derived from an EMBL/GenBank/DDBJ whole genome shotgun (WGS) entry which is preliminary data.</text>
</comment>
<dbReference type="SMART" id="SM00530">
    <property type="entry name" value="HTH_XRE"/>
    <property type="match status" value="1"/>
</dbReference>
<evidence type="ECO:0000313" key="3">
    <source>
        <dbReference type="Proteomes" id="UP000673375"/>
    </source>
</evidence>
<protein>
    <submittedName>
        <fullName evidence="2">Helix-turn-helix transcriptional regulator</fullName>
    </submittedName>
</protein>
<dbReference type="NCBIfam" id="TIGR01716">
    <property type="entry name" value="RGG_Cterm"/>
    <property type="match status" value="1"/>
</dbReference>
<dbReference type="PANTHER" id="PTHR37038">
    <property type="entry name" value="TRANSCRIPTIONAL REGULATOR-RELATED"/>
    <property type="match status" value="1"/>
</dbReference>